<proteinExistence type="predicted"/>
<protein>
    <recommendedName>
        <fullName evidence="3">F-box domain-containing protein</fullName>
    </recommendedName>
</protein>
<organism evidence="1 2">
    <name type="scientific">Mycena alexandri</name>
    <dbReference type="NCBI Taxonomy" id="1745969"/>
    <lineage>
        <taxon>Eukaryota</taxon>
        <taxon>Fungi</taxon>
        <taxon>Dikarya</taxon>
        <taxon>Basidiomycota</taxon>
        <taxon>Agaricomycotina</taxon>
        <taxon>Agaricomycetes</taxon>
        <taxon>Agaricomycetidae</taxon>
        <taxon>Agaricales</taxon>
        <taxon>Marasmiineae</taxon>
        <taxon>Mycenaceae</taxon>
        <taxon>Mycena</taxon>
    </lineage>
</organism>
<dbReference type="SUPFAM" id="SSF52047">
    <property type="entry name" value="RNI-like"/>
    <property type="match status" value="1"/>
</dbReference>
<gene>
    <name evidence="1" type="ORF">C8F04DRAFT_1108129</name>
</gene>
<dbReference type="EMBL" id="JARJCM010000075">
    <property type="protein sequence ID" value="KAJ7032194.1"/>
    <property type="molecule type" value="Genomic_DNA"/>
</dbReference>
<dbReference type="AlphaFoldDB" id="A0AAD6SQM0"/>
<dbReference type="Proteomes" id="UP001218188">
    <property type="component" value="Unassembled WGS sequence"/>
</dbReference>
<evidence type="ECO:0008006" key="3">
    <source>
        <dbReference type="Google" id="ProtNLM"/>
    </source>
</evidence>
<accession>A0AAD6SQM0</accession>
<comment type="caution">
    <text evidence="1">The sequence shown here is derived from an EMBL/GenBank/DDBJ whole genome shotgun (WGS) entry which is preliminary data.</text>
</comment>
<reference evidence="1" key="1">
    <citation type="submission" date="2023-03" db="EMBL/GenBank/DDBJ databases">
        <title>Massive genome expansion in bonnet fungi (Mycena s.s.) driven by repeated elements and novel gene families across ecological guilds.</title>
        <authorList>
            <consortium name="Lawrence Berkeley National Laboratory"/>
            <person name="Harder C.B."/>
            <person name="Miyauchi S."/>
            <person name="Viragh M."/>
            <person name="Kuo A."/>
            <person name="Thoen E."/>
            <person name="Andreopoulos B."/>
            <person name="Lu D."/>
            <person name="Skrede I."/>
            <person name="Drula E."/>
            <person name="Henrissat B."/>
            <person name="Morin E."/>
            <person name="Kohler A."/>
            <person name="Barry K."/>
            <person name="LaButti K."/>
            <person name="Morin E."/>
            <person name="Salamov A."/>
            <person name="Lipzen A."/>
            <person name="Mereny Z."/>
            <person name="Hegedus B."/>
            <person name="Baldrian P."/>
            <person name="Stursova M."/>
            <person name="Weitz H."/>
            <person name="Taylor A."/>
            <person name="Grigoriev I.V."/>
            <person name="Nagy L.G."/>
            <person name="Martin F."/>
            <person name="Kauserud H."/>
        </authorList>
    </citation>
    <scope>NUCLEOTIDE SEQUENCE</scope>
    <source>
        <strain evidence="1">CBHHK200</strain>
    </source>
</reference>
<name>A0AAD6SQM0_9AGAR</name>
<evidence type="ECO:0000313" key="2">
    <source>
        <dbReference type="Proteomes" id="UP001218188"/>
    </source>
</evidence>
<keyword evidence="2" id="KW-1185">Reference proteome</keyword>
<evidence type="ECO:0000313" key="1">
    <source>
        <dbReference type="EMBL" id="KAJ7032194.1"/>
    </source>
</evidence>
<sequence>MQPLATPFAVQELVDHCIDFLHDSRAALTACALVSQSWVYAAQRHLFAEVHLPSQATGIAQTERSWARFKDIIHRSPHLIRAIHRLHINATYFSYTSLSDICGLPFTGLTCVVFKMKTLITDPRATALQQLFSVPSLRRVQLNGIYVTQAAWLTIWEQFSPTIKHLELSCTGHSSHTFDPLPVGRAPIVLISLRITRLPVTGWVKNSFHGLKVLSLGPEAKVAWSEFAPVSHTLQALDIVITTYSKAASSTFDLASFPKLSLLRIAMPAYGDAALRTLSSLTNIVSPNHTRIIIHSIRSWAYYHVDSHFSGLPVPTVKLEMSVVEYERTKSSFPRLNSKNMLQRTDPVSNWFESFTDEFPTTTTPLIHGLSLKEISILTEE</sequence>